<gene>
    <name evidence="1" type="ORF">H1V43_39995</name>
</gene>
<dbReference type="EMBL" id="JACEQY010000135">
    <property type="protein sequence ID" value="MBA4867343.1"/>
    <property type="molecule type" value="Genomic_DNA"/>
</dbReference>
<reference evidence="1 2" key="1">
    <citation type="submission" date="2020-07" db="EMBL/GenBank/DDBJ databases">
        <title>Streptomyces isolated from Indian soil.</title>
        <authorList>
            <person name="Mandal S."/>
            <person name="Maiti P.K."/>
        </authorList>
    </citation>
    <scope>NUCLEOTIDE SEQUENCE [LARGE SCALE GENOMIC DNA]</scope>
    <source>
        <strain evidence="1 2">PSKA54</strain>
    </source>
</reference>
<dbReference type="Proteomes" id="UP000586976">
    <property type="component" value="Unassembled WGS sequence"/>
</dbReference>
<evidence type="ECO:0000313" key="1">
    <source>
        <dbReference type="EMBL" id="MBA4867343.1"/>
    </source>
</evidence>
<organism evidence="1 2">
    <name type="scientific">Streptomyces himalayensis subsp. aureolus</name>
    <dbReference type="NCBI Taxonomy" id="2758039"/>
    <lineage>
        <taxon>Bacteria</taxon>
        <taxon>Bacillati</taxon>
        <taxon>Actinomycetota</taxon>
        <taxon>Actinomycetes</taxon>
        <taxon>Kitasatosporales</taxon>
        <taxon>Streptomycetaceae</taxon>
        <taxon>Streptomyces</taxon>
        <taxon>Streptomyces himalayensis</taxon>
    </lineage>
</organism>
<comment type="caution">
    <text evidence="1">The sequence shown here is derived from an EMBL/GenBank/DDBJ whole genome shotgun (WGS) entry which is preliminary data.</text>
</comment>
<evidence type="ECO:0000313" key="2">
    <source>
        <dbReference type="Proteomes" id="UP000586976"/>
    </source>
</evidence>
<accession>A0A7W2HKQ0</accession>
<keyword evidence="2" id="KW-1185">Reference proteome</keyword>
<protein>
    <submittedName>
        <fullName evidence="1">Uncharacterized protein</fullName>
    </submittedName>
</protein>
<dbReference type="AlphaFoldDB" id="A0A7W2HKQ0"/>
<proteinExistence type="predicted"/>
<name>A0A7W2HKQ0_9ACTN</name>
<sequence length="59" mass="6872">MLDRERCEFVLREHGEPRETGQLVPEVLDGVDLDPYVRPELVLGDRLRERLLGGQPVFR</sequence>